<dbReference type="Proteomes" id="UP000326582">
    <property type="component" value="Chromosome 1"/>
</dbReference>
<dbReference type="EMBL" id="CP038484">
    <property type="protein sequence ID" value="QFZ25966.1"/>
    <property type="molecule type" value="Genomic_DNA"/>
</dbReference>
<sequence length="439" mass="49724">MRVKFWKTQPIWASITSTTKKTRGEIWKYPTSLKFAFFFFFSNEYVFLIMGACPLTSSYSLIKIVSKELVCQIEMTEFLGQEIAYAVEKEFNSLALKSGKPGVRSNGISEWSVLSGIVALEDGIITVLALSTGVKAMPNEVRKYSHGWIVQDCHAEILCLRLFNYLLLDQIKLIESGKDHSKLLERSTSMKYKLRDGVKLALYISEPPCGDASMSFLSEDKVAWEGPKPKKQKVVRGRAHFDLHGIVRTKPGRADSRPTYSKSCSDKLCMKQFTGVLNCVNSLLIEPIYLSYLVLRQDKFSRKDFDRCFKGRISESSLEIHPLTPLTYKESEYQYERNELSSPSPASLLYVVPSKTSQVIVNGVKNGAYIKNKPPKPSGASFICKRKLYEHACHLLPPFSSYEELKRSNKQRESIKASARNILGSWPESLPDSFPLSIQ</sequence>
<evidence type="ECO:0000313" key="1">
    <source>
        <dbReference type="EMBL" id="QFZ25966.1"/>
    </source>
</evidence>
<organism evidence="1 2">
    <name type="scientific">Clavispora lusitaniae</name>
    <name type="common">Candida lusitaniae</name>
    <dbReference type="NCBI Taxonomy" id="36911"/>
    <lineage>
        <taxon>Eukaryota</taxon>
        <taxon>Fungi</taxon>
        <taxon>Dikarya</taxon>
        <taxon>Ascomycota</taxon>
        <taxon>Saccharomycotina</taxon>
        <taxon>Pichiomycetes</taxon>
        <taxon>Metschnikowiaceae</taxon>
        <taxon>Clavispora</taxon>
    </lineage>
</organism>
<name>A0ACD0WFG5_CLALS</name>
<reference evidence="2" key="1">
    <citation type="journal article" date="2019" name="MBio">
        <title>Comparative genomics for the elucidation of multidrug resistance (MDR) in Candida lusitaniae.</title>
        <authorList>
            <person name="Kannan A."/>
            <person name="Asner S.A."/>
            <person name="Trachsel E."/>
            <person name="Kelly S."/>
            <person name="Parker J."/>
            <person name="Sanglard D."/>
        </authorList>
    </citation>
    <scope>NUCLEOTIDE SEQUENCE [LARGE SCALE GENOMIC DNA]</scope>
    <source>
        <strain evidence="2">P1</strain>
    </source>
</reference>
<accession>A0ACD0WFG5</accession>
<protein>
    <submittedName>
        <fullName evidence="1">tRNA-specific adenosine deaminase</fullName>
    </submittedName>
</protein>
<keyword evidence="2" id="KW-1185">Reference proteome</keyword>
<evidence type="ECO:0000313" key="2">
    <source>
        <dbReference type="Proteomes" id="UP000326582"/>
    </source>
</evidence>
<gene>
    <name evidence="1" type="ORF">EJF14_11088</name>
</gene>
<proteinExistence type="predicted"/>